<sequence length="154" mass="17787">MSQHSLDQLRLEVYAAAPITLDRSRIYTQAVDHKPEGLWVSVAGEDDWPTWCRGEEFSFDNLAVCHRVTLAQGASILRLKSPEDIDAFHYLYASELYEGIPDWINWGKVAADYDGIVIAPYQWSRRMDPHWYYTWDCASGCIWNLEAIENLEAE</sequence>
<evidence type="ECO:0000313" key="1">
    <source>
        <dbReference type="EMBL" id="AEK09576.1"/>
    </source>
</evidence>
<protein>
    <submittedName>
        <fullName evidence="1">Uncharacterized protein</fullName>
    </submittedName>
</protein>
<keyword evidence="2" id="KW-1185">Reference proteome</keyword>
<dbReference type="GeneID" id="40233856"/>
<organism evidence="1 2">
    <name type="scientific">Mycobacterium phage LittleE</name>
    <dbReference type="NCBI Taxonomy" id="2922212"/>
    <lineage>
        <taxon>Viruses</taxon>
        <taxon>Duplodnaviria</taxon>
        <taxon>Heunggongvirae</taxon>
        <taxon>Uroviricota</taxon>
        <taxon>Caudoviricetes</taxon>
        <taxon>Omegavirus</taxon>
        <taxon>Omegavirus littlee</taxon>
    </lineage>
</organism>
<accession>G1D483</accession>
<reference evidence="1 2" key="1">
    <citation type="journal article" date="2012" name="J. Virol.">
        <title>Complete Genome Sequences of 138 Mycobacteriophages.</title>
        <authorList>
            <consortium name="the Science Education Alliance Phage Hunters Advancing Genomics and Evolutionary Science Program"/>
            <consortium name="the KwaZulu-Natal Research Institute for Tuberculosis and HIV Mycobacterial Genetics Course Students"/>
            <consortium name="the Phage Hunters Integrating Research and Education Program"/>
            <person name="Hatfull G.F."/>
        </authorList>
    </citation>
    <scope>NUCLEOTIDE SEQUENCE [LARGE SCALE GENOMIC DNA]</scope>
    <source>
        <strain evidence="1">LittleE</strain>
    </source>
</reference>
<dbReference type="Proteomes" id="UP000008414">
    <property type="component" value="Segment"/>
</dbReference>
<evidence type="ECO:0000313" key="2">
    <source>
        <dbReference type="Proteomes" id="UP000008414"/>
    </source>
</evidence>
<name>G1D483_9CAUD</name>
<dbReference type="EMBL" id="JF937101">
    <property type="protein sequence ID" value="AEK09576.1"/>
    <property type="molecule type" value="Genomic_DNA"/>
</dbReference>
<dbReference type="OrthoDB" id="10176at10239"/>
<gene>
    <name evidence="1" type="primary">199</name>
    <name evidence="1" type="ORF">LITTLEE_199</name>
</gene>
<proteinExistence type="predicted"/>
<dbReference type="RefSeq" id="YP_009637109.1">
    <property type="nucleotide sequence ID" value="NC_042322.1"/>
</dbReference>